<evidence type="ECO:0000313" key="4">
    <source>
        <dbReference type="Proteomes" id="UP000419743"/>
    </source>
</evidence>
<sequence length="272" mass="28261">MSAVGHLPRVPFVLHPRAKELADGGASGFVLVLPGGGYEGRAEHEGAVITAFLADHGIPSGYLEYPVAPAIYPEALDQVLLALADLRAAVHGAFPGPLAVIGFSAGGHLAASVATATESERADLAGREGTDPASLARPDLATLCYPVISLVNRAHIGSRRNLLGDTDTEALATSLSVERRVDADTPPAFLWHTADDAAVPVENSLLMAAALRDAAVAFELHVYPTGRHGLGLADDVGAPVTDWRDAWLNWLARGGVGPAPTLSPGCAVRRTR</sequence>
<accession>A0A7M4DQ59</accession>
<dbReference type="InterPro" id="IPR049492">
    <property type="entry name" value="BD-FAE-like_dom"/>
</dbReference>
<dbReference type="Pfam" id="PF20434">
    <property type="entry name" value="BD-FAE"/>
    <property type="match status" value="1"/>
</dbReference>
<dbReference type="Gene3D" id="3.40.50.1820">
    <property type="entry name" value="alpha/beta hydrolase"/>
    <property type="match status" value="1"/>
</dbReference>
<evidence type="ECO:0000256" key="1">
    <source>
        <dbReference type="ARBA" id="ARBA00022801"/>
    </source>
</evidence>
<dbReference type="PANTHER" id="PTHR48081:SF6">
    <property type="entry name" value="PEPTIDASE S9 PROLYL OLIGOPEPTIDASE CATALYTIC DOMAIN-CONTAINING PROTEIN"/>
    <property type="match status" value="1"/>
</dbReference>
<dbReference type="AlphaFoldDB" id="A0A7M4DQ59"/>
<organism evidence="3 4">
    <name type="scientific">Occultella aeris</name>
    <dbReference type="NCBI Taxonomy" id="2761496"/>
    <lineage>
        <taxon>Bacteria</taxon>
        <taxon>Bacillati</taxon>
        <taxon>Actinomycetota</taxon>
        <taxon>Actinomycetes</taxon>
        <taxon>Micrococcales</taxon>
        <taxon>Ruaniaceae</taxon>
        <taxon>Occultella</taxon>
    </lineage>
</organism>
<dbReference type="RefSeq" id="WP_156742909.1">
    <property type="nucleotide sequence ID" value="NZ_CACRYJ010000060.1"/>
</dbReference>
<dbReference type="InterPro" id="IPR050300">
    <property type="entry name" value="GDXG_lipolytic_enzyme"/>
</dbReference>
<dbReference type="InterPro" id="IPR029058">
    <property type="entry name" value="AB_hydrolase_fold"/>
</dbReference>
<reference evidence="3 4" key="1">
    <citation type="submission" date="2019-11" db="EMBL/GenBank/DDBJ databases">
        <authorList>
            <person name="Criscuolo A."/>
        </authorList>
    </citation>
    <scope>NUCLEOTIDE SEQUENCE [LARGE SCALE GENOMIC DNA]</scope>
    <source>
        <strain evidence="3">CIP111667</strain>
    </source>
</reference>
<keyword evidence="1 3" id="KW-0378">Hydrolase</keyword>
<proteinExistence type="predicted"/>
<dbReference type="SUPFAM" id="SSF53474">
    <property type="entry name" value="alpha/beta-Hydrolases"/>
    <property type="match status" value="1"/>
</dbReference>
<feature type="domain" description="BD-FAE-like" evidence="2">
    <location>
        <begin position="95"/>
        <end position="211"/>
    </location>
</feature>
<dbReference type="PANTHER" id="PTHR48081">
    <property type="entry name" value="AB HYDROLASE SUPERFAMILY PROTEIN C4A8.06C"/>
    <property type="match status" value="1"/>
</dbReference>
<evidence type="ECO:0000259" key="2">
    <source>
        <dbReference type="Pfam" id="PF20434"/>
    </source>
</evidence>
<name>A0A7M4DQ59_9MICO</name>
<evidence type="ECO:0000313" key="3">
    <source>
        <dbReference type="EMBL" id="VZO39603.1"/>
    </source>
</evidence>
<dbReference type="EMBL" id="CACRYJ010000060">
    <property type="protein sequence ID" value="VZO39603.1"/>
    <property type="molecule type" value="Genomic_DNA"/>
</dbReference>
<dbReference type="EC" id="3.1.1.72" evidence="3"/>
<dbReference type="GO" id="GO:0046555">
    <property type="term" value="F:acetylxylan esterase activity"/>
    <property type="evidence" value="ECO:0007669"/>
    <property type="project" value="UniProtKB-EC"/>
</dbReference>
<keyword evidence="4" id="KW-1185">Reference proteome</keyword>
<gene>
    <name evidence="3" type="primary">axeA1</name>
    <name evidence="3" type="ORF">HALOF300_04297</name>
</gene>
<protein>
    <submittedName>
        <fullName evidence="3">Acetylxylan esterase</fullName>
        <ecNumber evidence="3">3.1.1.72</ecNumber>
    </submittedName>
</protein>
<dbReference type="Proteomes" id="UP000419743">
    <property type="component" value="Unassembled WGS sequence"/>
</dbReference>
<comment type="caution">
    <text evidence="3">The sequence shown here is derived from an EMBL/GenBank/DDBJ whole genome shotgun (WGS) entry which is preliminary data.</text>
</comment>